<feature type="region of interest" description="Disordered" evidence="1">
    <location>
        <begin position="213"/>
        <end position="235"/>
    </location>
</feature>
<name>A0AAP0NUV2_9MAGN</name>
<proteinExistence type="predicted"/>
<reference evidence="2 3" key="1">
    <citation type="submission" date="2024-01" db="EMBL/GenBank/DDBJ databases">
        <title>Genome assemblies of Stephania.</title>
        <authorList>
            <person name="Yang L."/>
        </authorList>
    </citation>
    <scope>NUCLEOTIDE SEQUENCE [LARGE SCALE GENOMIC DNA]</scope>
    <source>
        <strain evidence="2">JXDWG</strain>
        <tissue evidence="2">Leaf</tissue>
    </source>
</reference>
<sequence>MTKIFKRGMITEGYCWKSVPDHQKDIYWERWKPYFQWDPSIDEAIVRATYDAKACVKYGTLMHELRALGVRPDFMTNEASNRYRKYWVSTDFKARSEKASHNRKSEKNGSGTCPSKHIGGSRSFQIYGEILALDKDEDDVTPNDVELVRKREEHTQGKPNQAIDEVQLYYDAAGDCPKGFVYGLGKHLSGTIAATNSRASSAGWDGFGSFTENQHVNDDRDIQDWVDKENLGDES</sequence>
<protein>
    <recommendedName>
        <fullName evidence="4">Transposase, Ptta/En/Spm, plant</fullName>
    </recommendedName>
</protein>
<feature type="region of interest" description="Disordered" evidence="1">
    <location>
        <begin position="97"/>
        <end position="117"/>
    </location>
</feature>
<evidence type="ECO:0000313" key="2">
    <source>
        <dbReference type="EMBL" id="KAK9119184.1"/>
    </source>
</evidence>
<evidence type="ECO:0008006" key="4">
    <source>
        <dbReference type="Google" id="ProtNLM"/>
    </source>
</evidence>
<dbReference type="Proteomes" id="UP001419268">
    <property type="component" value="Unassembled WGS sequence"/>
</dbReference>
<dbReference type="AlphaFoldDB" id="A0AAP0NUV2"/>
<organism evidence="2 3">
    <name type="scientific">Stephania cephalantha</name>
    <dbReference type="NCBI Taxonomy" id="152367"/>
    <lineage>
        <taxon>Eukaryota</taxon>
        <taxon>Viridiplantae</taxon>
        <taxon>Streptophyta</taxon>
        <taxon>Embryophyta</taxon>
        <taxon>Tracheophyta</taxon>
        <taxon>Spermatophyta</taxon>
        <taxon>Magnoliopsida</taxon>
        <taxon>Ranunculales</taxon>
        <taxon>Menispermaceae</taxon>
        <taxon>Menispermoideae</taxon>
        <taxon>Cissampelideae</taxon>
        <taxon>Stephania</taxon>
    </lineage>
</organism>
<feature type="compositionally biased region" description="Basic and acidic residues" evidence="1">
    <location>
        <begin position="215"/>
        <end position="235"/>
    </location>
</feature>
<dbReference type="InterPro" id="IPR004252">
    <property type="entry name" value="Probable_transposase_24"/>
</dbReference>
<evidence type="ECO:0000313" key="3">
    <source>
        <dbReference type="Proteomes" id="UP001419268"/>
    </source>
</evidence>
<accession>A0AAP0NUV2</accession>
<gene>
    <name evidence="2" type="ORF">Scep_017277</name>
</gene>
<feature type="compositionally biased region" description="Basic and acidic residues" evidence="1">
    <location>
        <begin position="97"/>
        <end position="107"/>
    </location>
</feature>
<dbReference type="Pfam" id="PF03004">
    <property type="entry name" value="Transposase_24"/>
    <property type="match status" value="1"/>
</dbReference>
<comment type="caution">
    <text evidence="2">The sequence shown here is derived from an EMBL/GenBank/DDBJ whole genome shotgun (WGS) entry which is preliminary data.</text>
</comment>
<evidence type="ECO:0000256" key="1">
    <source>
        <dbReference type="SAM" id="MobiDB-lite"/>
    </source>
</evidence>
<keyword evidence="3" id="KW-1185">Reference proteome</keyword>
<dbReference type="EMBL" id="JBBNAG010000007">
    <property type="protein sequence ID" value="KAK9119184.1"/>
    <property type="molecule type" value="Genomic_DNA"/>
</dbReference>